<dbReference type="HOGENOM" id="CLU_2340679_0_0_9"/>
<organism evidence="1 2">
    <name type="scientific">Anaerotruncus colihominis DSM 17241</name>
    <dbReference type="NCBI Taxonomy" id="445972"/>
    <lineage>
        <taxon>Bacteria</taxon>
        <taxon>Bacillati</taxon>
        <taxon>Bacillota</taxon>
        <taxon>Clostridia</taxon>
        <taxon>Eubacteriales</taxon>
        <taxon>Oscillospiraceae</taxon>
        <taxon>Anaerotruncus</taxon>
    </lineage>
</organism>
<accession>B0PEM0</accession>
<evidence type="ECO:0000313" key="2">
    <source>
        <dbReference type="Proteomes" id="UP000003803"/>
    </source>
</evidence>
<name>B0PEM0_9FIRM</name>
<dbReference type="Proteomes" id="UP000003803">
    <property type="component" value="Unassembled WGS sequence"/>
</dbReference>
<proteinExistence type="predicted"/>
<sequence length="97" mass="11662">MVCLRHRALSEGDFAFCGKRQTMPQHLRMLLSSSARLDKYRRALRRYFSNRLRKPSTGSFTAEMDGALSVHFLFYERETEKGNEVNERWQFTIWKRR</sequence>
<reference evidence="1" key="2">
    <citation type="submission" date="2013-09" db="EMBL/GenBank/DDBJ databases">
        <title>Draft genome sequence of Anaerotruncus colihominis(DSM 17241).</title>
        <authorList>
            <person name="Sudarsanam P."/>
            <person name="Ley R."/>
            <person name="Guruge J."/>
            <person name="Turnbaugh P.J."/>
            <person name="Mahowald M."/>
            <person name="Liep D."/>
            <person name="Gordon J."/>
        </authorList>
    </citation>
    <scope>NUCLEOTIDE SEQUENCE</scope>
    <source>
        <strain evidence="1">DSM 17241</strain>
    </source>
</reference>
<keyword evidence="2" id="KW-1185">Reference proteome</keyword>
<protein>
    <submittedName>
        <fullName evidence="1">Uncharacterized protein</fullName>
    </submittedName>
</protein>
<reference evidence="1" key="1">
    <citation type="submission" date="2007-11" db="EMBL/GenBank/DDBJ databases">
        <authorList>
            <person name="Fulton L."/>
            <person name="Clifton S."/>
            <person name="Fulton B."/>
            <person name="Xu J."/>
            <person name="Minx P."/>
            <person name="Pepin K.H."/>
            <person name="Johnson M."/>
            <person name="Thiruvilangam P."/>
            <person name="Bhonagiri V."/>
            <person name="Nash W.E."/>
            <person name="Mardis E.R."/>
            <person name="Wilson R.K."/>
        </authorList>
    </citation>
    <scope>NUCLEOTIDE SEQUENCE [LARGE SCALE GENOMIC DNA]</scope>
    <source>
        <strain evidence="1">DSM 17241</strain>
    </source>
</reference>
<gene>
    <name evidence="1" type="ORF">ANACOL_03248</name>
</gene>
<evidence type="ECO:0000313" key="1">
    <source>
        <dbReference type="EMBL" id="EDS09803.1"/>
    </source>
</evidence>
<dbReference type="AlphaFoldDB" id="B0PEM0"/>
<comment type="caution">
    <text evidence="1">The sequence shown here is derived from an EMBL/GenBank/DDBJ whole genome shotgun (WGS) entry which is preliminary data.</text>
</comment>
<dbReference type="EMBL" id="ABGD02000025">
    <property type="protein sequence ID" value="EDS09803.1"/>
    <property type="molecule type" value="Genomic_DNA"/>
</dbReference>